<dbReference type="EMBL" id="KP790011">
    <property type="protein sequence ID" value="AKC03095.1"/>
    <property type="molecule type" value="Genomic_DNA"/>
</dbReference>
<gene>
    <name evidence="1" type="ORF">Gsput1_70</name>
</gene>
<sequence>MSKPMTARVIEVDAGAQYADQMMVRDLELFIKGLSDPTRVRVDVVGGRVRLSVGFPE</sequence>
<protein>
    <submittedName>
        <fullName evidence="1">Uncharacterized protein</fullName>
    </submittedName>
</protein>
<evidence type="ECO:0000313" key="1">
    <source>
        <dbReference type="EMBL" id="AKC03095.1"/>
    </source>
</evidence>
<dbReference type="RefSeq" id="YP_009275756.1">
    <property type="nucleotide sequence ID" value="NC_030932.1"/>
</dbReference>
<accession>A0A0E3T8C2</accession>
<proteinExistence type="predicted"/>
<dbReference type="KEGG" id="vg:28800909"/>
<organism evidence="1 2">
    <name type="scientific">Gordonia phage Gsput1</name>
    <dbReference type="NCBI Taxonomy" id="1622193"/>
    <lineage>
        <taxon>Viruses</taxon>
        <taxon>Duplodnaviria</taxon>
        <taxon>Heunggongvirae</taxon>
        <taxon>Uroviricota</taxon>
        <taxon>Caudoviricetes</taxon>
        <taxon>Ruthgordonvirinae</taxon>
        <taxon>Gesputvirus</taxon>
        <taxon>Gesputvirus gsput1</taxon>
    </lineage>
</organism>
<evidence type="ECO:0000313" key="2">
    <source>
        <dbReference type="Proteomes" id="UP000033018"/>
    </source>
</evidence>
<keyword evidence="2" id="KW-1185">Reference proteome</keyword>
<reference evidence="1 2" key="1">
    <citation type="journal article" date="2015" name="Sci. Rep.">
        <title>Bacteriophages of wastewater foaming-associated filamentous Gordonia reduce host levels in raw activated sludge.</title>
        <authorList>
            <person name="Liu M."/>
            <person name="Gill J.J."/>
            <person name="Young R."/>
            <person name="Summer E.J."/>
        </authorList>
    </citation>
    <scope>NUCLEOTIDE SEQUENCE [LARGE SCALE GENOMIC DNA]</scope>
</reference>
<dbReference type="Proteomes" id="UP000033018">
    <property type="component" value="Segment"/>
</dbReference>
<name>A0A0E3T8C2_9CAUD</name>
<dbReference type="GeneID" id="28800909"/>